<feature type="compositionally biased region" description="Polar residues" evidence="1">
    <location>
        <begin position="74"/>
        <end position="90"/>
    </location>
</feature>
<dbReference type="Proteomes" id="UP000269396">
    <property type="component" value="Unassembled WGS sequence"/>
</dbReference>
<feature type="compositionally biased region" description="Polar residues" evidence="1">
    <location>
        <begin position="329"/>
        <end position="344"/>
    </location>
</feature>
<feature type="region of interest" description="Disordered" evidence="1">
    <location>
        <begin position="129"/>
        <end position="270"/>
    </location>
</feature>
<proteinExistence type="predicted"/>
<evidence type="ECO:0000313" key="2">
    <source>
        <dbReference type="EMBL" id="VDP74614.1"/>
    </source>
</evidence>
<evidence type="ECO:0000256" key="1">
    <source>
        <dbReference type="SAM" id="MobiDB-lite"/>
    </source>
</evidence>
<feature type="compositionally biased region" description="Polar residues" evidence="1">
    <location>
        <begin position="157"/>
        <end position="195"/>
    </location>
</feature>
<sequence length="353" mass="39025">MLSVRGVPDGGTTPHRNNSLHRHHTMLTEPSMTRPYSSGKLLRALSDQPSERSDPFSVGQTDEHTETQLLLPIRSNNGNAGNHSTWQSRQHGVGTGGLSNTSDTNFSGLGRIWKRSNFHDKVNSNSISLVKQHKAPLASREDSWLNDIPRQSDHPESISSVALSDPATASTTTKTSEWSGISPSYNKSRNHSNFGGKNLEEMSTKFSPRTHDNSQNSFRKNTVSDYLLERPPPPPVPRGLPDDYLQPKTKNPSNISNAYSSAPSKSMNYTELGPPMVTNASTTRDEYLSPNMQPPEEYLSPISSGFSVTNPEYLMETYGHPHQYPEPNTLKQSTNPASDSNSPLKLQDKTNQK</sequence>
<feature type="region of interest" description="Disordered" evidence="1">
    <location>
        <begin position="317"/>
        <end position="353"/>
    </location>
</feature>
<dbReference type="STRING" id="31246.A0A183PT97"/>
<dbReference type="AlphaFoldDB" id="A0A183PT97"/>
<name>A0A183PT97_9TREM</name>
<feature type="region of interest" description="Disordered" evidence="1">
    <location>
        <begin position="73"/>
        <end position="103"/>
    </location>
</feature>
<organism evidence="2 3">
    <name type="scientific">Schistosoma mattheei</name>
    <dbReference type="NCBI Taxonomy" id="31246"/>
    <lineage>
        <taxon>Eukaryota</taxon>
        <taxon>Metazoa</taxon>
        <taxon>Spiralia</taxon>
        <taxon>Lophotrochozoa</taxon>
        <taxon>Platyhelminthes</taxon>
        <taxon>Trematoda</taxon>
        <taxon>Digenea</taxon>
        <taxon>Strigeidida</taxon>
        <taxon>Schistosomatoidea</taxon>
        <taxon>Schistosomatidae</taxon>
        <taxon>Schistosoma</taxon>
    </lineage>
</organism>
<accession>A0A183PT97</accession>
<feature type="compositionally biased region" description="Polar residues" evidence="1">
    <location>
        <begin position="248"/>
        <end position="269"/>
    </location>
</feature>
<feature type="region of interest" description="Disordered" evidence="1">
    <location>
        <begin position="1"/>
        <end position="36"/>
    </location>
</feature>
<reference evidence="2 3" key="1">
    <citation type="submission" date="2018-11" db="EMBL/GenBank/DDBJ databases">
        <authorList>
            <consortium name="Pathogen Informatics"/>
        </authorList>
    </citation>
    <scope>NUCLEOTIDE SEQUENCE [LARGE SCALE GENOMIC DNA]</scope>
    <source>
        <strain>Denwood</strain>
        <strain evidence="3">Zambia</strain>
    </source>
</reference>
<evidence type="ECO:0000313" key="3">
    <source>
        <dbReference type="Proteomes" id="UP000269396"/>
    </source>
</evidence>
<protein>
    <submittedName>
        <fullName evidence="2">Uncharacterized protein</fullName>
    </submittedName>
</protein>
<keyword evidence="3" id="KW-1185">Reference proteome</keyword>
<gene>
    <name evidence="2" type="ORF">SMTD_LOCUS17583</name>
</gene>
<dbReference type="EMBL" id="UZAL01038961">
    <property type="protein sequence ID" value="VDP74614.1"/>
    <property type="molecule type" value="Genomic_DNA"/>
</dbReference>
<feature type="compositionally biased region" description="Polar residues" evidence="1">
    <location>
        <begin position="213"/>
        <end position="224"/>
    </location>
</feature>